<reference evidence="1 2" key="1">
    <citation type="submission" date="2021-01" db="EMBL/GenBank/DDBJ databases">
        <title>Actinoplanes sp. nov. LDG1-01 isolated from lichen.</title>
        <authorList>
            <person name="Saeng-In P."/>
            <person name="Phongsopitanun W."/>
            <person name="Kanchanasin P."/>
            <person name="Yuki M."/>
            <person name="Kudo T."/>
            <person name="Ohkuma M."/>
            <person name="Tanasupawat S."/>
        </authorList>
    </citation>
    <scope>NUCLEOTIDE SEQUENCE [LARGE SCALE GENOMIC DNA]</scope>
    <source>
        <strain evidence="1 2">LDG1-01</strain>
    </source>
</reference>
<dbReference type="Gene3D" id="1.10.10.10">
    <property type="entry name" value="Winged helix-like DNA-binding domain superfamily/Winged helix DNA-binding domain"/>
    <property type="match status" value="1"/>
</dbReference>
<gene>
    <name evidence="1" type="ORF">JKJ07_13070</name>
</gene>
<organism evidence="1 2">
    <name type="scientific">Paractinoplanes lichenicola</name>
    <dbReference type="NCBI Taxonomy" id="2802976"/>
    <lineage>
        <taxon>Bacteria</taxon>
        <taxon>Bacillati</taxon>
        <taxon>Actinomycetota</taxon>
        <taxon>Actinomycetes</taxon>
        <taxon>Micromonosporales</taxon>
        <taxon>Micromonosporaceae</taxon>
        <taxon>Paractinoplanes</taxon>
    </lineage>
</organism>
<dbReference type="Proteomes" id="UP000598996">
    <property type="component" value="Unassembled WGS sequence"/>
</dbReference>
<sequence length="193" mass="20558">MLPNDSHISRTAGSVTVLEDCVLVRNHSTTKPFVLRPVAGEDHVVEPGAAVTSLPHRTLQIVIAGMAGTTVQIDLDVSGVTTSDGLSDVKPSPSDVVTTTTPFPLTPAQRKVVEALCAPMLSQQGSDAAPATYQQIGTALGLSPQYVRNVIQTVRETLSGHGVPDLVADDPTRPGTDFRWSLARYAIRNRWVP</sequence>
<name>A0ABS1VKK1_9ACTN</name>
<evidence type="ECO:0000313" key="2">
    <source>
        <dbReference type="Proteomes" id="UP000598996"/>
    </source>
</evidence>
<proteinExistence type="predicted"/>
<dbReference type="RefSeq" id="WP_202991706.1">
    <property type="nucleotide sequence ID" value="NZ_JAENHO010000003.1"/>
</dbReference>
<evidence type="ECO:0000313" key="1">
    <source>
        <dbReference type="EMBL" id="MBL7255247.1"/>
    </source>
</evidence>
<dbReference type="InterPro" id="IPR036388">
    <property type="entry name" value="WH-like_DNA-bd_sf"/>
</dbReference>
<accession>A0ABS1VKK1</accession>
<comment type="caution">
    <text evidence="1">The sequence shown here is derived from an EMBL/GenBank/DDBJ whole genome shotgun (WGS) entry which is preliminary data.</text>
</comment>
<protein>
    <submittedName>
        <fullName evidence="1">Uncharacterized protein</fullName>
    </submittedName>
</protein>
<dbReference type="EMBL" id="JAENHO010000003">
    <property type="protein sequence ID" value="MBL7255247.1"/>
    <property type="molecule type" value="Genomic_DNA"/>
</dbReference>
<keyword evidence="2" id="KW-1185">Reference proteome</keyword>